<dbReference type="SUPFAM" id="SSF53474">
    <property type="entry name" value="alpha/beta-Hydrolases"/>
    <property type="match status" value="1"/>
</dbReference>
<sequence length="401" mass="45261">MSRKLTRRRDSQQWILDYVAKSSGMVQNFEDEKFELPRGVKNYKMIGKFQGADAAHKEAVARAAEEAGHKETALEAYVQAAESYRKGQHVIYEDDHPQKLKLHAGLIRCYDKAASLAPYPIERIEVPFEGKQIQILLHLLPDRRKAPCVLYIPGMDQTKEFYPYILQNDFHRRGMHACAMDGPGQGMSNIRKIRVTDDNYERAAQAVVNYLASRPEIDGDRIGAFGISFGSFWAPRLAALEPRLKACAAASAMLSGTRHIFEETSPRFKQIFMYMAGVSDEEAFDRMVEKMTLDGHAERIRCPVLLGTGEFDPLSPVEGALALFGRLNCPKELWILENEFHRVWGMKGLGGLDLNPFAADWLREALNGNIRPGHKEIVYVRQGSGAGPYKGDLPEDYPGRW</sequence>
<comment type="caution">
    <text evidence="2">The sequence shown here is derived from an EMBL/GenBank/DDBJ whole genome shotgun (WGS) entry which is preliminary data.</text>
</comment>
<name>A0A932HY80_UNCTE</name>
<proteinExistence type="predicted"/>
<evidence type="ECO:0000256" key="1">
    <source>
        <dbReference type="ARBA" id="ARBA00022801"/>
    </source>
</evidence>
<dbReference type="Pfam" id="PF06500">
    <property type="entry name" value="FrsA-like"/>
    <property type="match status" value="1"/>
</dbReference>
<dbReference type="Gene3D" id="3.40.50.1820">
    <property type="entry name" value="alpha/beta hydrolase"/>
    <property type="match status" value="1"/>
</dbReference>
<organism evidence="2 3">
    <name type="scientific">Tectimicrobiota bacterium</name>
    <dbReference type="NCBI Taxonomy" id="2528274"/>
    <lineage>
        <taxon>Bacteria</taxon>
        <taxon>Pseudomonadati</taxon>
        <taxon>Nitrospinota/Tectimicrobiota group</taxon>
        <taxon>Candidatus Tectimicrobiota</taxon>
    </lineage>
</organism>
<dbReference type="InterPro" id="IPR050261">
    <property type="entry name" value="FrsA_esterase"/>
</dbReference>
<protein>
    <submittedName>
        <fullName evidence="2">Alpha/beta hydrolase</fullName>
    </submittedName>
</protein>
<evidence type="ECO:0000313" key="2">
    <source>
        <dbReference type="EMBL" id="MBI3126515.1"/>
    </source>
</evidence>
<keyword evidence="1 2" id="KW-0378">Hydrolase</keyword>
<dbReference type="Proteomes" id="UP000782312">
    <property type="component" value="Unassembled WGS sequence"/>
</dbReference>
<accession>A0A932HY80</accession>
<dbReference type="PANTHER" id="PTHR22946">
    <property type="entry name" value="DIENELACTONE HYDROLASE DOMAIN-CONTAINING PROTEIN-RELATED"/>
    <property type="match status" value="1"/>
</dbReference>
<gene>
    <name evidence="2" type="ORF">HYZ11_02790</name>
</gene>
<evidence type="ECO:0000313" key="3">
    <source>
        <dbReference type="Proteomes" id="UP000782312"/>
    </source>
</evidence>
<dbReference type="InterPro" id="IPR029058">
    <property type="entry name" value="AB_hydrolase_fold"/>
</dbReference>
<dbReference type="AlphaFoldDB" id="A0A932HY80"/>
<dbReference type="EMBL" id="JACPUR010000004">
    <property type="protein sequence ID" value="MBI3126515.1"/>
    <property type="molecule type" value="Genomic_DNA"/>
</dbReference>
<dbReference type="PANTHER" id="PTHR22946:SF12">
    <property type="entry name" value="CONIDIAL PIGMENT BIOSYNTHESIS PROTEIN AYG1 (AFU_ORTHOLOGUE AFUA_2G17550)"/>
    <property type="match status" value="1"/>
</dbReference>
<dbReference type="GO" id="GO:0016787">
    <property type="term" value="F:hydrolase activity"/>
    <property type="evidence" value="ECO:0007669"/>
    <property type="project" value="UniProtKB-KW"/>
</dbReference>
<dbReference type="InterPro" id="IPR010520">
    <property type="entry name" value="FrsA-like"/>
</dbReference>
<reference evidence="2" key="1">
    <citation type="submission" date="2020-07" db="EMBL/GenBank/DDBJ databases">
        <title>Huge and variable diversity of episymbiotic CPR bacteria and DPANN archaea in groundwater ecosystems.</title>
        <authorList>
            <person name="He C.Y."/>
            <person name="Keren R."/>
            <person name="Whittaker M."/>
            <person name="Farag I.F."/>
            <person name="Doudna J."/>
            <person name="Cate J.H.D."/>
            <person name="Banfield J.F."/>
        </authorList>
    </citation>
    <scope>NUCLEOTIDE SEQUENCE</scope>
    <source>
        <strain evidence="2">NC_groundwater_763_Ag_S-0.2um_68_21</strain>
    </source>
</reference>